<evidence type="ECO:0000256" key="2">
    <source>
        <dbReference type="SAM" id="SignalP"/>
    </source>
</evidence>
<organism evidence="4 5">
    <name type="scientific">Rhodococcus rhodochrous KG-21</name>
    <dbReference type="NCBI Taxonomy" id="1441923"/>
    <lineage>
        <taxon>Bacteria</taxon>
        <taxon>Bacillati</taxon>
        <taxon>Actinomycetota</taxon>
        <taxon>Actinomycetes</taxon>
        <taxon>Mycobacteriales</taxon>
        <taxon>Nocardiaceae</taxon>
        <taxon>Rhodococcus</taxon>
    </lineage>
</organism>
<proteinExistence type="inferred from homology"/>
<evidence type="ECO:0000256" key="1">
    <source>
        <dbReference type="ARBA" id="ARBA00008814"/>
    </source>
</evidence>
<dbReference type="Proteomes" id="UP000037712">
    <property type="component" value="Unassembled WGS sequence"/>
</dbReference>
<protein>
    <submittedName>
        <fullName evidence="4">Iron ABC transporter substrate-binding protein</fullName>
    </submittedName>
</protein>
<dbReference type="PANTHER" id="PTHR30535">
    <property type="entry name" value="VITAMIN B12-BINDING PROTEIN"/>
    <property type="match status" value="1"/>
</dbReference>
<comment type="similarity">
    <text evidence="1">Belongs to the bacterial solute-binding protein 8 family.</text>
</comment>
<reference evidence="5" key="2">
    <citation type="submission" date="2015-01" db="EMBL/GenBank/DDBJ databases">
        <title>Draft genome sequence of potential hydrocarbon metabolising strain of Rhodococcus rhodochrous.</title>
        <authorList>
            <person name="Aggarwal R.K."/>
            <person name="Dawar C."/>
        </authorList>
    </citation>
    <scope>NUCLEOTIDE SEQUENCE [LARGE SCALE GENOMIC DNA]</scope>
    <source>
        <strain evidence="5">KG-21</strain>
    </source>
</reference>
<dbReference type="PROSITE" id="PS50983">
    <property type="entry name" value="FE_B12_PBP"/>
    <property type="match status" value="1"/>
</dbReference>
<evidence type="ECO:0000313" key="5">
    <source>
        <dbReference type="Proteomes" id="UP000037712"/>
    </source>
</evidence>
<dbReference type="PROSITE" id="PS51257">
    <property type="entry name" value="PROKAR_LIPOPROTEIN"/>
    <property type="match status" value="1"/>
</dbReference>
<feature type="domain" description="Fe/B12 periplasmic-binding" evidence="3">
    <location>
        <begin position="65"/>
        <end position="339"/>
    </location>
</feature>
<dbReference type="InterPro" id="IPR050902">
    <property type="entry name" value="ABC_Transporter_SBP"/>
</dbReference>
<evidence type="ECO:0000259" key="3">
    <source>
        <dbReference type="PROSITE" id="PS50983"/>
    </source>
</evidence>
<dbReference type="SUPFAM" id="SSF53807">
    <property type="entry name" value="Helical backbone' metal receptor"/>
    <property type="match status" value="1"/>
</dbReference>
<dbReference type="Pfam" id="PF01497">
    <property type="entry name" value="Peripla_BP_2"/>
    <property type="match status" value="1"/>
</dbReference>
<dbReference type="AlphaFoldDB" id="A0A0M8PK02"/>
<dbReference type="EMBL" id="AZYO01000002">
    <property type="protein sequence ID" value="KOS57856.1"/>
    <property type="molecule type" value="Genomic_DNA"/>
</dbReference>
<dbReference type="RefSeq" id="WP_054371067.1">
    <property type="nucleotide sequence ID" value="NZ_AZYO01000002.1"/>
</dbReference>
<accession>A0A0M8PK02</accession>
<keyword evidence="2" id="KW-0732">Signal</keyword>
<dbReference type="PATRIC" id="fig|1441923.3.peg.339"/>
<feature type="chain" id="PRO_5039492547" evidence="2">
    <location>
        <begin position="25"/>
        <end position="340"/>
    </location>
</feature>
<dbReference type="PANTHER" id="PTHR30535:SF7">
    <property type="entry name" value="IRON(III) DICITRATE-BINDING PROTEIN"/>
    <property type="match status" value="1"/>
</dbReference>
<sequence length="340" mass="36042">MPVDFRRPARDAAAALAVLTVAIAALTGCSRGADTGAGPSAAAFDEPVSITNCGRTATYDAPPQRIVSMNDHVTETLIQMGVGDRIVGMGYGEKDDPLPETAEQFRAIPSLAAEYPTYEQIRDLEPDLVVGGMRSAFDDKTGRGRDALEQAGIHTFLFSEYCGAGFSDIALLENDFAQLGALLGAEEQAAELTESITTELDAVRARLEQAGVAPVRTFFYDSGEAEPLSVGGVGIGNLIADYAGADNITAEGPKPYFTTGWEIVGERAPEAIVVLDYGATSAQDKISYLKNQPIVATTPAVRNDRFVVVPLDDFFESSRMVDSVATIARGLHPAAFPDAQ</sequence>
<comment type="caution">
    <text evidence="4">The sequence shown here is derived from an EMBL/GenBank/DDBJ whole genome shotgun (WGS) entry which is preliminary data.</text>
</comment>
<gene>
    <name evidence="4" type="ORF">Z051_01540</name>
</gene>
<dbReference type="Gene3D" id="3.40.50.1980">
    <property type="entry name" value="Nitrogenase molybdenum iron protein domain"/>
    <property type="match status" value="2"/>
</dbReference>
<evidence type="ECO:0000313" key="4">
    <source>
        <dbReference type="EMBL" id="KOS57856.1"/>
    </source>
</evidence>
<reference evidence="4 5" key="1">
    <citation type="journal article" date="2015" name="Genome Announc.">
        <title>Draft Genome Sequence of Rhodococcus rhodochrous Strain KG-21, a Soil Isolate from Oil Fields of Krishna-Godavari Basin, India.</title>
        <authorList>
            <person name="Dawar C."/>
            <person name="Aggarwal R.K."/>
        </authorList>
    </citation>
    <scope>NUCLEOTIDE SEQUENCE [LARGE SCALE GENOMIC DNA]</scope>
    <source>
        <strain evidence="4 5">KG-21</strain>
    </source>
</reference>
<dbReference type="InterPro" id="IPR002491">
    <property type="entry name" value="ABC_transptr_periplasmic_BD"/>
</dbReference>
<feature type="signal peptide" evidence="2">
    <location>
        <begin position="1"/>
        <end position="24"/>
    </location>
</feature>
<name>A0A0M8PK02_RHORH</name>